<evidence type="ECO:0000313" key="2">
    <source>
        <dbReference type="EMBL" id="RCW65680.1"/>
    </source>
</evidence>
<dbReference type="SUPFAM" id="SSF53254">
    <property type="entry name" value="Phosphoglycerate mutase-like"/>
    <property type="match status" value="1"/>
</dbReference>
<feature type="signal peptide" evidence="1">
    <location>
        <begin position="1"/>
        <end position="22"/>
    </location>
</feature>
<sequence>MRRRHLTAAGAALAIAALPALAQPWPALGPDAAVLFRHADAPGTGDPPQFRLGDCGTQRNLGERGRAQAQELGARFRARGVTVGQVLSSQWCRTLDTAELAFPGRVQPAPVFNSFFNEDAAQSARQTAAARAVLAAWRGPGVLVVVTHQVNITALTGVFPASGEGIVVRAAPGGALEVVGRLPP</sequence>
<reference evidence="2 3" key="1">
    <citation type="submission" date="2018-07" db="EMBL/GenBank/DDBJ databases">
        <title>Genomic Encyclopedia of Type Strains, Phase IV (KMG-IV): sequencing the most valuable type-strain genomes for metagenomic binning, comparative biology and taxonomic classification.</title>
        <authorList>
            <person name="Goeker M."/>
        </authorList>
    </citation>
    <scope>NUCLEOTIDE SEQUENCE [LARGE SCALE GENOMIC DNA]</scope>
    <source>
        <strain evidence="2 3">DSM 21634</strain>
    </source>
</reference>
<organism evidence="2 3">
    <name type="scientific">Pseudorhodoferax soli</name>
    <dbReference type="NCBI Taxonomy" id="545864"/>
    <lineage>
        <taxon>Bacteria</taxon>
        <taxon>Pseudomonadati</taxon>
        <taxon>Pseudomonadota</taxon>
        <taxon>Betaproteobacteria</taxon>
        <taxon>Burkholderiales</taxon>
        <taxon>Comamonadaceae</taxon>
    </lineage>
</organism>
<dbReference type="Proteomes" id="UP000252884">
    <property type="component" value="Unassembled WGS sequence"/>
</dbReference>
<name>A0A368XCL6_9BURK</name>
<dbReference type="AlphaFoldDB" id="A0A368XCL6"/>
<dbReference type="InterPro" id="IPR029033">
    <property type="entry name" value="His_PPase_superfam"/>
</dbReference>
<keyword evidence="3" id="KW-1185">Reference proteome</keyword>
<accession>A0A368XCL6</accession>
<gene>
    <name evidence="2" type="ORF">DES41_112131</name>
</gene>
<dbReference type="InterPro" id="IPR013078">
    <property type="entry name" value="His_Pase_superF_clade-1"/>
</dbReference>
<evidence type="ECO:0000256" key="1">
    <source>
        <dbReference type="SAM" id="SignalP"/>
    </source>
</evidence>
<dbReference type="OrthoDB" id="8685508at2"/>
<protein>
    <submittedName>
        <fullName evidence="2">Histidine phosphatase superfamily protein (Branch 1)</fullName>
    </submittedName>
</protein>
<keyword evidence="1" id="KW-0732">Signal</keyword>
<dbReference type="CDD" id="cd07040">
    <property type="entry name" value="HP"/>
    <property type="match status" value="1"/>
</dbReference>
<feature type="chain" id="PRO_5016629479" evidence="1">
    <location>
        <begin position="23"/>
        <end position="184"/>
    </location>
</feature>
<proteinExistence type="predicted"/>
<evidence type="ECO:0000313" key="3">
    <source>
        <dbReference type="Proteomes" id="UP000252884"/>
    </source>
</evidence>
<dbReference type="Pfam" id="PF00300">
    <property type="entry name" value="His_Phos_1"/>
    <property type="match status" value="1"/>
</dbReference>
<dbReference type="Gene3D" id="3.40.50.1240">
    <property type="entry name" value="Phosphoglycerate mutase-like"/>
    <property type="match status" value="1"/>
</dbReference>
<dbReference type="EMBL" id="QPJK01000012">
    <property type="protein sequence ID" value="RCW65680.1"/>
    <property type="molecule type" value="Genomic_DNA"/>
</dbReference>
<comment type="caution">
    <text evidence="2">The sequence shown here is derived from an EMBL/GenBank/DDBJ whole genome shotgun (WGS) entry which is preliminary data.</text>
</comment>
<dbReference type="RefSeq" id="WP_114471771.1">
    <property type="nucleotide sequence ID" value="NZ_QPJK01000012.1"/>
</dbReference>